<evidence type="ECO:0000256" key="2">
    <source>
        <dbReference type="ARBA" id="ARBA00029447"/>
    </source>
</evidence>
<comment type="similarity">
    <text evidence="2">Belongs to the methyl-accepting chemotaxis (MCP) protein family.</text>
</comment>
<dbReference type="SMART" id="SM00283">
    <property type="entry name" value="MA"/>
    <property type="match status" value="1"/>
</dbReference>
<gene>
    <name evidence="7" type="ORF">ACFPKY_02340</name>
</gene>
<evidence type="ECO:0000256" key="4">
    <source>
        <dbReference type="SAM" id="Coils"/>
    </source>
</evidence>
<dbReference type="PROSITE" id="PS50111">
    <property type="entry name" value="CHEMOTAXIS_TRANSDUC_2"/>
    <property type="match status" value="1"/>
</dbReference>
<dbReference type="Gene3D" id="1.10.287.950">
    <property type="entry name" value="Methyl-accepting chemotaxis protein"/>
    <property type="match status" value="1"/>
</dbReference>
<dbReference type="Proteomes" id="UP001595956">
    <property type="component" value="Unassembled WGS sequence"/>
</dbReference>
<dbReference type="EMBL" id="JBHSMD010000001">
    <property type="protein sequence ID" value="MFC5491917.1"/>
    <property type="molecule type" value="Genomic_DNA"/>
</dbReference>
<feature type="domain" description="Methyl-accepting transducer" evidence="6">
    <location>
        <begin position="219"/>
        <end position="445"/>
    </location>
</feature>
<keyword evidence="5" id="KW-0812">Transmembrane</keyword>
<reference evidence="8" key="1">
    <citation type="journal article" date="2019" name="Int. J. Syst. Evol. Microbiol.">
        <title>The Global Catalogue of Microorganisms (GCM) 10K type strain sequencing project: providing services to taxonomists for standard genome sequencing and annotation.</title>
        <authorList>
            <consortium name="The Broad Institute Genomics Platform"/>
            <consortium name="The Broad Institute Genome Sequencing Center for Infectious Disease"/>
            <person name="Wu L."/>
            <person name="Ma J."/>
        </authorList>
    </citation>
    <scope>NUCLEOTIDE SEQUENCE [LARGE SCALE GENOMIC DNA]</scope>
    <source>
        <strain evidence="8">KACC 13778</strain>
    </source>
</reference>
<evidence type="ECO:0000259" key="6">
    <source>
        <dbReference type="PROSITE" id="PS50111"/>
    </source>
</evidence>
<evidence type="ECO:0000313" key="8">
    <source>
        <dbReference type="Proteomes" id="UP001595956"/>
    </source>
</evidence>
<dbReference type="InterPro" id="IPR004089">
    <property type="entry name" value="MCPsignal_dom"/>
</dbReference>
<accession>A0ABW0MY79</accession>
<sequence>MTSATTTTASWLPRGAQLSEAEFRTRHWALSLVLMAHLPLLGALALWWHPEGGLSSADGCGCGWVPIAGMAAIVGLLVVGWVARSQVVRAAAVSAGLILTSCVLVHISGGMTDLHLHFFVTVALVALYQMWTPFLLAIVIVAVHHIGMSLVDSTMVFSDPRAQENPIPWALLHAVLLLAECGALAVSWKFTESAEQARQAEQAEAELVRVQRLEAQEALAEEQRVAADRAQAELVAREERAADVNRRLEALNTAGETLRIAVEQSESVMATLVNAATEIGTTAAGATLSAESAAANVADSTEMMRRLEGSAAQIADIARTITGIAEQTNLLALNATIEAARAGEAGRGFAVVAGEVKELAGETARATLMIEGVVTEVRTGTRDALASAEKIEAVVAEVARAQTSISESAAAQMSAADTAREAIRDVSLTTEQMTAEVAQLATTED</sequence>
<keyword evidence="4" id="KW-0175">Coiled coil</keyword>
<comment type="caution">
    <text evidence="7">The sequence shown here is derived from an EMBL/GenBank/DDBJ whole genome shotgun (WGS) entry which is preliminary data.</text>
</comment>
<protein>
    <submittedName>
        <fullName evidence="7">Methyl-accepting chemotaxis protein</fullName>
    </submittedName>
</protein>
<feature type="transmembrane region" description="Helical" evidence="5">
    <location>
        <begin position="119"/>
        <end position="147"/>
    </location>
</feature>
<proteinExistence type="inferred from homology"/>
<keyword evidence="5" id="KW-1133">Transmembrane helix</keyword>
<keyword evidence="8" id="KW-1185">Reference proteome</keyword>
<name>A0ABW0MY79_9ACTN</name>
<evidence type="ECO:0000256" key="3">
    <source>
        <dbReference type="PROSITE-ProRule" id="PRU00284"/>
    </source>
</evidence>
<dbReference type="InterPro" id="IPR004090">
    <property type="entry name" value="Chemotax_Me-accpt_rcpt"/>
</dbReference>
<dbReference type="RefSeq" id="WP_345177837.1">
    <property type="nucleotide sequence ID" value="NZ_BAABFQ010000006.1"/>
</dbReference>
<evidence type="ECO:0000313" key="7">
    <source>
        <dbReference type="EMBL" id="MFC5491917.1"/>
    </source>
</evidence>
<feature type="transmembrane region" description="Helical" evidence="5">
    <location>
        <begin position="60"/>
        <end position="81"/>
    </location>
</feature>
<feature type="coiled-coil region" evidence="4">
    <location>
        <begin position="193"/>
        <end position="247"/>
    </location>
</feature>
<feature type="transmembrane region" description="Helical" evidence="5">
    <location>
        <begin position="28"/>
        <end position="48"/>
    </location>
</feature>
<dbReference type="PANTHER" id="PTHR32089:SF112">
    <property type="entry name" value="LYSOZYME-LIKE PROTEIN-RELATED"/>
    <property type="match status" value="1"/>
</dbReference>
<evidence type="ECO:0000256" key="5">
    <source>
        <dbReference type="SAM" id="Phobius"/>
    </source>
</evidence>
<feature type="transmembrane region" description="Helical" evidence="5">
    <location>
        <begin position="167"/>
        <end position="188"/>
    </location>
</feature>
<keyword evidence="5" id="KW-0472">Membrane</keyword>
<dbReference type="PANTHER" id="PTHR32089">
    <property type="entry name" value="METHYL-ACCEPTING CHEMOTAXIS PROTEIN MCPB"/>
    <property type="match status" value="1"/>
</dbReference>
<organism evidence="7 8">
    <name type="scientific">Nocardioides caricicola</name>
    <dbReference type="NCBI Taxonomy" id="634770"/>
    <lineage>
        <taxon>Bacteria</taxon>
        <taxon>Bacillati</taxon>
        <taxon>Actinomycetota</taxon>
        <taxon>Actinomycetes</taxon>
        <taxon>Propionibacteriales</taxon>
        <taxon>Nocardioidaceae</taxon>
        <taxon>Nocardioides</taxon>
    </lineage>
</organism>
<keyword evidence="1 3" id="KW-0807">Transducer</keyword>
<evidence type="ECO:0000256" key="1">
    <source>
        <dbReference type="ARBA" id="ARBA00023224"/>
    </source>
</evidence>
<dbReference type="Pfam" id="PF00015">
    <property type="entry name" value="MCPsignal"/>
    <property type="match status" value="1"/>
</dbReference>
<dbReference type="PRINTS" id="PR00260">
    <property type="entry name" value="CHEMTRNSDUCR"/>
</dbReference>
<feature type="transmembrane region" description="Helical" evidence="5">
    <location>
        <begin position="87"/>
        <end position="107"/>
    </location>
</feature>
<dbReference type="SUPFAM" id="SSF58104">
    <property type="entry name" value="Methyl-accepting chemotaxis protein (MCP) signaling domain"/>
    <property type="match status" value="1"/>
</dbReference>